<dbReference type="EMBL" id="JACBZA010000001">
    <property type="protein sequence ID" value="NYH83756.1"/>
    <property type="molecule type" value="Genomic_DNA"/>
</dbReference>
<sequence length="181" mass="18878">MSMQPTPGTQPGKIYGVVIGQVAAVGTDKHLGEVEVTIPALGDGYHNWAPVAAPMAGHDRGFFAMPEVGDEAVIMFEQGDVSFPIVMGFLWNGKDATPSTAPRERMIRSLNGHTIRLIDSTPTPEGNRGAVVVEDAAGSQVVLADGKVTISSKGILELRGTVIVLTSSGVSRVVSPTGNTI</sequence>
<dbReference type="SUPFAM" id="SSF69255">
    <property type="entry name" value="gp5 N-terminal domain-like"/>
    <property type="match status" value="1"/>
</dbReference>
<protein>
    <submittedName>
        <fullName evidence="2">Uncharacterized protein involved in type VI secretion and phage assembly</fullName>
    </submittedName>
</protein>
<gene>
    <name evidence="2" type="ORF">FHR37_002607</name>
    <name evidence="3" type="ORF">SAMN05421678_12633</name>
</gene>
<dbReference type="InterPro" id="IPR037026">
    <property type="entry name" value="Vgr_OB-fold_dom_sf"/>
</dbReference>
<evidence type="ECO:0000259" key="1">
    <source>
        <dbReference type="Pfam" id="PF04717"/>
    </source>
</evidence>
<accession>A0A1I3BSX3</accession>
<evidence type="ECO:0000313" key="5">
    <source>
        <dbReference type="Proteomes" id="UP000533017"/>
    </source>
</evidence>
<reference evidence="2 5" key="2">
    <citation type="submission" date="2020-07" db="EMBL/GenBank/DDBJ databases">
        <title>Sequencing the genomes of 1000 actinobacteria strains.</title>
        <authorList>
            <person name="Klenk H.-P."/>
        </authorList>
    </citation>
    <scope>NUCLEOTIDE SEQUENCE [LARGE SCALE GENOMIC DNA]</scope>
    <source>
        <strain evidence="2 5">DSM 45117</strain>
    </source>
</reference>
<dbReference type="RefSeq" id="WP_139239244.1">
    <property type="nucleotide sequence ID" value="NZ_FOOI01000026.1"/>
</dbReference>
<dbReference type="AlphaFoldDB" id="A0A1I3BSX3"/>
<keyword evidence="5" id="KW-1185">Reference proteome</keyword>
<dbReference type="STRING" id="504797.SAMN05421678_12633"/>
<feature type="domain" description="Gp5/Type VI secretion system Vgr protein OB-fold" evidence="1">
    <location>
        <begin position="19"/>
        <end position="91"/>
    </location>
</feature>
<dbReference type="EMBL" id="FOOI01000026">
    <property type="protein sequence ID" value="SFH65039.1"/>
    <property type="molecule type" value="Genomic_DNA"/>
</dbReference>
<dbReference type="OrthoDB" id="1907165at2"/>
<dbReference type="Pfam" id="PF04717">
    <property type="entry name" value="Phage_base_V"/>
    <property type="match status" value="1"/>
</dbReference>
<dbReference type="Proteomes" id="UP000533017">
    <property type="component" value="Unassembled WGS sequence"/>
</dbReference>
<proteinExistence type="predicted"/>
<evidence type="ECO:0000313" key="4">
    <source>
        <dbReference type="Proteomes" id="UP000199052"/>
    </source>
</evidence>
<dbReference type="Proteomes" id="UP000199052">
    <property type="component" value="Unassembled WGS sequence"/>
</dbReference>
<name>A0A1I3BSX3_9ACTN</name>
<reference evidence="3 4" key="1">
    <citation type="submission" date="2016-10" db="EMBL/GenBank/DDBJ databases">
        <authorList>
            <person name="de Groot N.N."/>
        </authorList>
    </citation>
    <scope>NUCLEOTIDE SEQUENCE [LARGE SCALE GENOMIC DNA]</scope>
    <source>
        <strain evidence="3 4">CPCC 202808</strain>
    </source>
</reference>
<evidence type="ECO:0000313" key="2">
    <source>
        <dbReference type="EMBL" id="NYH83756.1"/>
    </source>
</evidence>
<evidence type="ECO:0000313" key="3">
    <source>
        <dbReference type="EMBL" id="SFH65039.1"/>
    </source>
</evidence>
<organism evidence="3 4">
    <name type="scientific">Actinopolymorpha cephalotaxi</name>
    <dbReference type="NCBI Taxonomy" id="504797"/>
    <lineage>
        <taxon>Bacteria</taxon>
        <taxon>Bacillati</taxon>
        <taxon>Actinomycetota</taxon>
        <taxon>Actinomycetes</taxon>
        <taxon>Propionibacteriales</taxon>
        <taxon>Actinopolymorphaceae</taxon>
        <taxon>Actinopolymorpha</taxon>
    </lineage>
</organism>
<dbReference type="InterPro" id="IPR006531">
    <property type="entry name" value="Gp5/Vgr_OB"/>
</dbReference>
<dbReference type="Gene3D" id="2.40.50.230">
    <property type="entry name" value="Gp5 N-terminal domain"/>
    <property type="match status" value="1"/>
</dbReference>